<accession>K0SUU1</accession>
<comment type="caution">
    <text evidence="2">The sequence shown here is derived from an EMBL/GenBank/DDBJ whole genome shotgun (WGS) entry which is preliminary data.</text>
</comment>
<evidence type="ECO:0000313" key="2">
    <source>
        <dbReference type="EMBL" id="EJK62052.1"/>
    </source>
</evidence>
<keyword evidence="3" id="KW-1185">Reference proteome</keyword>
<dbReference type="AlphaFoldDB" id="K0SUU1"/>
<gene>
    <name evidence="2" type="ORF">THAOC_17349</name>
</gene>
<sequence length="140" mass="15178">MTSSYAETHYVPVPLLADPVSTIGNLGPTRFTHPVNSAALIQAKHCYSSARGKDTTTGQPDQARPSLSARIHRRALRLEARSILNTDTNNPCQSVRTNSPVCSRCAAQPTWLRSVSPRVKSRDSTKELPSQEKPVALSAA</sequence>
<name>K0SUU1_THAOC</name>
<evidence type="ECO:0000313" key="3">
    <source>
        <dbReference type="Proteomes" id="UP000266841"/>
    </source>
</evidence>
<dbReference type="EMBL" id="AGNL01019154">
    <property type="protein sequence ID" value="EJK62052.1"/>
    <property type="molecule type" value="Genomic_DNA"/>
</dbReference>
<evidence type="ECO:0000256" key="1">
    <source>
        <dbReference type="SAM" id="MobiDB-lite"/>
    </source>
</evidence>
<protein>
    <submittedName>
        <fullName evidence="2">Uncharacterized protein</fullName>
    </submittedName>
</protein>
<reference evidence="2 3" key="1">
    <citation type="journal article" date="2012" name="Genome Biol.">
        <title>Genome and low-iron response of an oceanic diatom adapted to chronic iron limitation.</title>
        <authorList>
            <person name="Lommer M."/>
            <person name="Specht M."/>
            <person name="Roy A.S."/>
            <person name="Kraemer L."/>
            <person name="Andreson R."/>
            <person name="Gutowska M.A."/>
            <person name="Wolf J."/>
            <person name="Bergner S.V."/>
            <person name="Schilhabel M.B."/>
            <person name="Klostermeier U.C."/>
            <person name="Beiko R.G."/>
            <person name="Rosenstiel P."/>
            <person name="Hippler M."/>
            <person name="Laroche J."/>
        </authorList>
    </citation>
    <scope>NUCLEOTIDE SEQUENCE [LARGE SCALE GENOMIC DNA]</scope>
    <source>
        <strain evidence="2 3">CCMP1005</strain>
    </source>
</reference>
<feature type="compositionally biased region" description="Basic and acidic residues" evidence="1">
    <location>
        <begin position="120"/>
        <end position="130"/>
    </location>
</feature>
<feature type="region of interest" description="Disordered" evidence="1">
    <location>
        <begin position="116"/>
        <end position="140"/>
    </location>
</feature>
<proteinExistence type="predicted"/>
<organism evidence="2 3">
    <name type="scientific">Thalassiosira oceanica</name>
    <name type="common">Marine diatom</name>
    <dbReference type="NCBI Taxonomy" id="159749"/>
    <lineage>
        <taxon>Eukaryota</taxon>
        <taxon>Sar</taxon>
        <taxon>Stramenopiles</taxon>
        <taxon>Ochrophyta</taxon>
        <taxon>Bacillariophyta</taxon>
        <taxon>Coscinodiscophyceae</taxon>
        <taxon>Thalassiosirophycidae</taxon>
        <taxon>Thalassiosirales</taxon>
        <taxon>Thalassiosiraceae</taxon>
        <taxon>Thalassiosira</taxon>
    </lineage>
</organism>
<feature type="non-terminal residue" evidence="2">
    <location>
        <position position="140"/>
    </location>
</feature>
<dbReference type="Proteomes" id="UP000266841">
    <property type="component" value="Unassembled WGS sequence"/>
</dbReference>